<keyword evidence="4" id="KW-0732">Signal</keyword>
<keyword evidence="3" id="KW-0378">Hydrolase</keyword>
<dbReference type="PROSITE" id="PS00134">
    <property type="entry name" value="TRYPSIN_HIS"/>
    <property type="match status" value="1"/>
</dbReference>
<dbReference type="PANTHER" id="PTHR24276">
    <property type="entry name" value="POLYSERASE-RELATED"/>
    <property type="match status" value="1"/>
</dbReference>
<evidence type="ECO:0000259" key="5">
    <source>
        <dbReference type="PROSITE" id="PS50240"/>
    </source>
</evidence>
<comment type="caution">
    <text evidence="6">The sequence shown here is derived from an EMBL/GenBank/DDBJ whole genome shotgun (WGS) entry which is preliminary data.</text>
</comment>
<dbReference type="SMART" id="SM00020">
    <property type="entry name" value="Tryp_SPc"/>
    <property type="match status" value="1"/>
</dbReference>
<feature type="signal peptide" evidence="4">
    <location>
        <begin position="1"/>
        <end position="35"/>
    </location>
</feature>
<keyword evidence="7" id="KW-1185">Reference proteome</keyword>
<dbReference type="InterPro" id="IPR043504">
    <property type="entry name" value="Peptidase_S1_PA_chymotrypsin"/>
</dbReference>
<dbReference type="InterPro" id="IPR001314">
    <property type="entry name" value="Peptidase_S1A"/>
</dbReference>
<dbReference type="PROSITE" id="PS00135">
    <property type="entry name" value="TRYPSIN_SER"/>
    <property type="match status" value="1"/>
</dbReference>
<comment type="similarity">
    <text evidence="1">Belongs to the peptidase S1 family.</text>
</comment>
<name>A0A840BUT9_9HYPH</name>
<evidence type="ECO:0000256" key="2">
    <source>
        <dbReference type="ARBA" id="ARBA00023157"/>
    </source>
</evidence>
<dbReference type="InterPro" id="IPR018114">
    <property type="entry name" value="TRYPSIN_HIS"/>
</dbReference>
<sequence>MKGLLVKRLLPRAARRLTRMTCVFAGLLASALVPAEAVIGGREDAGPLAEASVMVLNARGGVCSGIVLAPDAVLTAAHCVTGADAYRVHFRDGAGEPVLIVPREVIIHPRYDRDAIKARRQSVDLALVRLPEPLPPTFAAATLSRAAAPREGAPMTLGGWGVAAEGDHRSTGTFRALDMSVVEPYGPGRILVWLANGPKRRGGACDGDSGGPIADAAGLVVAVTGFARGEGRDRCGLMTQGTLVAPERAFIDGTLRRWGREANWAE</sequence>
<accession>A0A840BUT9</accession>
<dbReference type="RefSeq" id="WP_246372777.1">
    <property type="nucleotide sequence ID" value="NZ_JACIEN010000001.1"/>
</dbReference>
<gene>
    <name evidence="6" type="ORF">GGR16_000448</name>
</gene>
<dbReference type="InterPro" id="IPR001254">
    <property type="entry name" value="Trypsin_dom"/>
</dbReference>
<evidence type="ECO:0000313" key="7">
    <source>
        <dbReference type="Proteomes" id="UP000577362"/>
    </source>
</evidence>
<dbReference type="GO" id="GO:0004252">
    <property type="term" value="F:serine-type endopeptidase activity"/>
    <property type="evidence" value="ECO:0007669"/>
    <property type="project" value="InterPro"/>
</dbReference>
<dbReference type="Proteomes" id="UP000577362">
    <property type="component" value="Unassembled WGS sequence"/>
</dbReference>
<evidence type="ECO:0000313" key="6">
    <source>
        <dbReference type="EMBL" id="MBB4015442.1"/>
    </source>
</evidence>
<feature type="chain" id="PRO_5032535017" description="Peptidase S1 domain-containing protein" evidence="4">
    <location>
        <begin position="36"/>
        <end position="266"/>
    </location>
</feature>
<feature type="domain" description="Peptidase S1" evidence="5">
    <location>
        <begin position="38"/>
        <end position="266"/>
    </location>
</feature>
<dbReference type="SUPFAM" id="SSF50494">
    <property type="entry name" value="Trypsin-like serine proteases"/>
    <property type="match status" value="1"/>
</dbReference>
<dbReference type="PANTHER" id="PTHR24276:SF98">
    <property type="entry name" value="FI18310P1-RELATED"/>
    <property type="match status" value="1"/>
</dbReference>
<dbReference type="InterPro" id="IPR009003">
    <property type="entry name" value="Peptidase_S1_PA"/>
</dbReference>
<proteinExistence type="inferred from homology"/>
<dbReference type="PROSITE" id="PS50240">
    <property type="entry name" value="TRYPSIN_DOM"/>
    <property type="match status" value="1"/>
</dbReference>
<dbReference type="GO" id="GO:0006508">
    <property type="term" value="P:proteolysis"/>
    <property type="evidence" value="ECO:0007669"/>
    <property type="project" value="UniProtKB-KW"/>
</dbReference>
<evidence type="ECO:0000256" key="1">
    <source>
        <dbReference type="ARBA" id="ARBA00007664"/>
    </source>
</evidence>
<dbReference type="EMBL" id="JACIEN010000001">
    <property type="protein sequence ID" value="MBB4015442.1"/>
    <property type="molecule type" value="Genomic_DNA"/>
</dbReference>
<dbReference type="InterPro" id="IPR033116">
    <property type="entry name" value="TRYPSIN_SER"/>
</dbReference>
<dbReference type="InterPro" id="IPR050430">
    <property type="entry name" value="Peptidase_S1"/>
</dbReference>
<organism evidence="6 7">
    <name type="scientific">Chelatococcus caeni</name>
    <dbReference type="NCBI Taxonomy" id="1348468"/>
    <lineage>
        <taxon>Bacteria</taxon>
        <taxon>Pseudomonadati</taxon>
        <taxon>Pseudomonadota</taxon>
        <taxon>Alphaproteobacteria</taxon>
        <taxon>Hyphomicrobiales</taxon>
        <taxon>Chelatococcaceae</taxon>
        <taxon>Chelatococcus</taxon>
    </lineage>
</organism>
<dbReference type="PRINTS" id="PR00722">
    <property type="entry name" value="CHYMOTRYPSIN"/>
</dbReference>
<dbReference type="Pfam" id="PF00089">
    <property type="entry name" value="Trypsin"/>
    <property type="match status" value="1"/>
</dbReference>
<keyword evidence="2" id="KW-1015">Disulfide bond</keyword>
<evidence type="ECO:0000256" key="4">
    <source>
        <dbReference type="SAM" id="SignalP"/>
    </source>
</evidence>
<dbReference type="AlphaFoldDB" id="A0A840BUT9"/>
<keyword evidence="3" id="KW-0720">Serine protease</keyword>
<evidence type="ECO:0000256" key="3">
    <source>
        <dbReference type="RuleBase" id="RU363034"/>
    </source>
</evidence>
<protein>
    <recommendedName>
        <fullName evidence="5">Peptidase S1 domain-containing protein</fullName>
    </recommendedName>
</protein>
<reference evidence="6 7" key="1">
    <citation type="submission" date="2020-08" db="EMBL/GenBank/DDBJ databases">
        <title>Genomic Encyclopedia of Type Strains, Phase IV (KMG-IV): sequencing the most valuable type-strain genomes for metagenomic binning, comparative biology and taxonomic classification.</title>
        <authorList>
            <person name="Goeker M."/>
        </authorList>
    </citation>
    <scope>NUCLEOTIDE SEQUENCE [LARGE SCALE GENOMIC DNA]</scope>
    <source>
        <strain evidence="6 7">DSM 103737</strain>
    </source>
</reference>
<keyword evidence="3" id="KW-0645">Protease</keyword>
<dbReference type="Gene3D" id="2.40.10.10">
    <property type="entry name" value="Trypsin-like serine proteases"/>
    <property type="match status" value="1"/>
</dbReference>